<dbReference type="Proteomes" id="UP000609172">
    <property type="component" value="Unassembled WGS sequence"/>
</dbReference>
<evidence type="ECO:0000256" key="6">
    <source>
        <dbReference type="SAM" id="Phobius"/>
    </source>
</evidence>
<evidence type="ECO:0000313" key="8">
    <source>
        <dbReference type="Proteomes" id="UP000609172"/>
    </source>
</evidence>
<evidence type="ECO:0000256" key="1">
    <source>
        <dbReference type="ARBA" id="ARBA00004651"/>
    </source>
</evidence>
<feature type="transmembrane region" description="Helical" evidence="6">
    <location>
        <begin position="203"/>
        <end position="223"/>
    </location>
</feature>
<feature type="transmembrane region" description="Helical" evidence="6">
    <location>
        <begin position="120"/>
        <end position="140"/>
    </location>
</feature>
<protein>
    <submittedName>
        <fullName evidence="7">YihY/virulence factor BrkB family protein</fullName>
    </submittedName>
</protein>
<evidence type="ECO:0000256" key="2">
    <source>
        <dbReference type="ARBA" id="ARBA00022475"/>
    </source>
</evidence>
<dbReference type="PANTHER" id="PTHR30213:SF0">
    <property type="entry name" value="UPF0761 MEMBRANE PROTEIN YIHY"/>
    <property type="match status" value="1"/>
</dbReference>
<feature type="transmembrane region" description="Helical" evidence="6">
    <location>
        <begin position="235"/>
        <end position="259"/>
    </location>
</feature>
<dbReference type="InterPro" id="IPR017039">
    <property type="entry name" value="Virul_fac_BrkB"/>
</dbReference>
<dbReference type="PIRSF" id="PIRSF035875">
    <property type="entry name" value="RNase_BN"/>
    <property type="match status" value="1"/>
</dbReference>
<comment type="caution">
    <text evidence="7">The sequence shown here is derived from an EMBL/GenBank/DDBJ whole genome shotgun (WGS) entry which is preliminary data.</text>
</comment>
<dbReference type="AlphaFoldDB" id="A0A934PJ15"/>
<keyword evidence="5 6" id="KW-0472">Membrane</keyword>
<evidence type="ECO:0000256" key="3">
    <source>
        <dbReference type="ARBA" id="ARBA00022692"/>
    </source>
</evidence>
<keyword evidence="3 6" id="KW-0812">Transmembrane</keyword>
<dbReference type="GO" id="GO:0005886">
    <property type="term" value="C:plasma membrane"/>
    <property type="evidence" value="ECO:0007669"/>
    <property type="project" value="UniProtKB-SubCell"/>
</dbReference>
<keyword evidence="2" id="KW-1003">Cell membrane</keyword>
<proteinExistence type="predicted"/>
<dbReference type="Pfam" id="PF03631">
    <property type="entry name" value="Virul_fac_BrkB"/>
    <property type="match status" value="1"/>
</dbReference>
<reference evidence="7" key="1">
    <citation type="submission" date="2020-12" db="EMBL/GenBank/DDBJ databases">
        <title>Bacterial novel species Flavobacterium sp. SE-1-e isolated from soil.</title>
        <authorList>
            <person name="Jung H.-Y."/>
        </authorList>
    </citation>
    <scope>NUCLEOTIDE SEQUENCE</scope>
    <source>
        <strain evidence="7">SE-1-e</strain>
    </source>
</reference>
<name>A0A934PJ15_9FLAO</name>
<organism evidence="7 8">
    <name type="scientific">Flavobacterium agrisoli</name>
    <dbReference type="NCBI Taxonomy" id="2793066"/>
    <lineage>
        <taxon>Bacteria</taxon>
        <taxon>Pseudomonadati</taxon>
        <taxon>Bacteroidota</taxon>
        <taxon>Flavobacteriia</taxon>
        <taxon>Flavobacteriales</taxon>
        <taxon>Flavobacteriaceae</taxon>
        <taxon>Flavobacterium</taxon>
    </lineage>
</organism>
<accession>A0A934PJ15</accession>
<evidence type="ECO:0000256" key="5">
    <source>
        <dbReference type="ARBA" id="ARBA00023136"/>
    </source>
</evidence>
<feature type="transmembrane region" description="Helical" evidence="6">
    <location>
        <begin position="57"/>
        <end position="80"/>
    </location>
</feature>
<dbReference type="PANTHER" id="PTHR30213">
    <property type="entry name" value="INNER MEMBRANE PROTEIN YHJD"/>
    <property type="match status" value="1"/>
</dbReference>
<feature type="transmembrane region" description="Helical" evidence="6">
    <location>
        <begin position="160"/>
        <end position="183"/>
    </location>
</feature>
<keyword evidence="8" id="KW-1185">Reference proteome</keyword>
<feature type="transmembrane region" description="Helical" evidence="6">
    <location>
        <begin position="271"/>
        <end position="292"/>
    </location>
</feature>
<keyword evidence="4 6" id="KW-1133">Transmembrane helix</keyword>
<evidence type="ECO:0000313" key="7">
    <source>
        <dbReference type="EMBL" id="MBK0369026.1"/>
    </source>
</evidence>
<sequence length="308" mass="34841">MSEKIEKQLESIPVVRSLVRFLKKIKLPWLNGFSLYDLIEMYGKGILEGAFSYHASAVAFSFFMALFPFALFILNLIPYIPIQGFQEDFLRFVQQGVPPNTFDAIEKIINDILNNSHSGLLSSGFLLSIFLMANGVNGTLGGFQSSKHVFDKRGFLNQYLVALAISLILSILLLVTVATIVVFEVFIQKTIVQDILSDKIPLIILGRYAFVVLMILITTSILLRYGTKQYRKVPFFSIGAVFTTILVVISSYFFGIWVIKFSKYNELYGSIGTLLILMFYIWINCMILLLGFELNASISKLKQKNKTI</sequence>
<dbReference type="EMBL" id="JAEHFV010000001">
    <property type="protein sequence ID" value="MBK0369026.1"/>
    <property type="molecule type" value="Genomic_DNA"/>
</dbReference>
<comment type="subcellular location">
    <subcellularLocation>
        <location evidence="1">Cell membrane</location>
        <topology evidence="1">Multi-pass membrane protein</topology>
    </subcellularLocation>
</comment>
<evidence type="ECO:0000256" key="4">
    <source>
        <dbReference type="ARBA" id="ARBA00022989"/>
    </source>
</evidence>
<gene>
    <name evidence="7" type="ORF">I5M07_04175</name>
</gene>
<dbReference type="RefSeq" id="WP_200104936.1">
    <property type="nucleotide sequence ID" value="NZ_JAEHFV010000001.1"/>
</dbReference>
<dbReference type="NCBIfam" id="TIGR00765">
    <property type="entry name" value="yihY_not_rbn"/>
    <property type="match status" value="1"/>
</dbReference>